<feature type="domain" description="Methyltransferase" evidence="4">
    <location>
        <begin position="44"/>
        <end position="133"/>
    </location>
</feature>
<dbReference type="Proteomes" id="UP001597168">
    <property type="component" value="Unassembled WGS sequence"/>
</dbReference>
<dbReference type="CDD" id="cd02440">
    <property type="entry name" value="AdoMet_MTases"/>
    <property type="match status" value="1"/>
</dbReference>
<dbReference type="Gene3D" id="3.40.50.150">
    <property type="entry name" value="Vaccinia Virus protein VP39"/>
    <property type="match status" value="1"/>
</dbReference>
<accession>A0ABW3QFN1</accession>
<dbReference type="PANTHER" id="PTHR43464:SF19">
    <property type="entry name" value="UBIQUINONE BIOSYNTHESIS O-METHYLTRANSFERASE, MITOCHONDRIAL"/>
    <property type="match status" value="1"/>
</dbReference>
<dbReference type="InterPro" id="IPR029063">
    <property type="entry name" value="SAM-dependent_MTases_sf"/>
</dbReference>
<evidence type="ECO:0000256" key="3">
    <source>
        <dbReference type="ARBA" id="ARBA00022691"/>
    </source>
</evidence>
<name>A0ABW3QFN1_9PSEU</name>
<dbReference type="GO" id="GO:0102208">
    <property type="term" value="F:2-polyprenyl-6-hydroxyphenol methylase activity"/>
    <property type="evidence" value="ECO:0007669"/>
    <property type="project" value="UniProtKB-EC"/>
</dbReference>
<dbReference type="PANTHER" id="PTHR43464">
    <property type="entry name" value="METHYLTRANSFERASE"/>
    <property type="match status" value="1"/>
</dbReference>
<dbReference type="EC" id="2.1.1.222" evidence="5"/>
<keyword evidence="1 5" id="KW-0489">Methyltransferase</keyword>
<reference evidence="6" key="1">
    <citation type="journal article" date="2019" name="Int. J. Syst. Evol. Microbiol.">
        <title>The Global Catalogue of Microorganisms (GCM) 10K type strain sequencing project: providing services to taxonomists for standard genome sequencing and annotation.</title>
        <authorList>
            <consortium name="The Broad Institute Genomics Platform"/>
            <consortium name="The Broad Institute Genome Sequencing Center for Infectious Disease"/>
            <person name="Wu L."/>
            <person name="Ma J."/>
        </authorList>
    </citation>
    <scope>NUCLEOTIDE SEQUENCE [LARGE SCALE GENOMIC DNA]</scope>
    <source>
        <strain evidence="6">CCUG 60214</strain>
    </source>
</reference>
<protein>
    <submittedName>
        <fullName evidence="5">Class I SAM-dependent methyltransferase</fullName>
        <ecNumber evidence="5">2.1.1.222</ecNumber>
        <ecNumber evidence="5">2.1.1.64</ecNumber>
    </submittedName>
</protein>
<proteinExistence type="predicted"/>
<evidence type="ECO:0000256" key="1">
    <source>
        <dbReference type="ARBA" id="ARBA00022603"/>
    </source>
</evidence>
<dbReference type="RefSeq" id="WP_380718959.1">
    <property type="nucleotide sequence ID" value="NZ_JBHTLK010000004.1"/>
</dbReference>
<evidence type="ECO:0000313" key="6">
    <source>
        <dbReference type="Proteomes" id="UP001597168"/>
    </source>
</evidence>
<dbReference type="EMBL" id="JBHTLK010000004">
    <property type="protein sequence ID" value="MFD1145839.1"/>
    <property type="molecule type" value="Genomic_DNA"/>
</dbReference>
<dbReference type="EC" id="2.1.1.64" evidence="5"/>
<keyword evidence="3" id="KW-0949">S-adenosyl-L-methionine</keyword>
<organism evidence="5 6">
    <name type="scientific">Saccharothrix hoggarensis</name>
    <dbReference type="NCBI Taxonomy" id="913853"/>
    <lineage>
        <taxon>Bacteria</taxon>
        <taxon>Bacillati</taxon>
        <taxon>Actinomycetota</taxon>
        <taxon>Actinomycetes</taxon>
        <taxon>Pseudonocardiales</taxon>
        <taxon>Pseudonocardiaceae</taxon>
        <taxon>Saccharothrix</taxon>
    </lineage>
</organism>
<comment type="caution">
    <text evidence="5">The sequence shown here is derived from an EMBL/GenBank/DDBJ whole genome shotgun (WGS) entry which is preliminary data.</text>
</comment>
<sequence>MDQEIRDFYARGFERERLRGGNGRLELLRTQEVVRRFLAPRSRVLDVGGATGVHAEWLAADGHDVLVVDPVPSHVEAAAALPGVSAVVGDARDLPDDGPFDVVLLLGPLYHLLERDDRVRAWREASRVLRPGGVVAGAVIGRLAALHDGLRKEFPLDTRYRALVEHSMATGEHLPPADTPWFTTAYFHRPEEAADEARAAGLDVVGTFGLEGAAWMLPNADLDALYDDPVRFEYLMWSLRETESEPSVLGASAHLIAVAAKP</sequence>
<dbReference type="GO" id="GO:0032259">
    <property type="term" value="P:methylation"/>
    <property type="evidence" value="ECO:0007669"/>
    <property type="project" value="UniProtKB-KW"/>
</dbReference>
<evidence type="ECO:0000259" key="4">
    <source>
        <dbReference type="Pfam" id="PF13649"/>
    </source>
</evidence>
<keyword evidence="2 5" id="KW-0808">Transferase</keyword>
<dbReference type="InterPro" id="IPR041698">
    <property type="entry name" value="Methyltransf_25"/>
</dbReference>
<gene>
    <name evidence="5" type="ORF">ACFQ3T_01740</name>
</gene>
<dbReference type="SUPFAM" id="SSF53335">
    <property type="entry name" value="S-adenosyl-L-methionine-dependent methyltransferases"/>
    <property type="match status" value="1"/>
</dbReference>
<evidence type="ECO:0000313" key="5">
    <source>
        <dbReference type="EMBL" id="MFD1145839.1"/>
    </source>
</evidence>
<keyword evidence="6" id="KW-1185">Reference proteome</keyword>
<dbReference type="GO" id="GO:0061542">
    <property type="term" value="F:3-demethylubiquinol 3-O-methyltransferase activity"/>
    <property type="evidence" value="ECO:0007669"/>
    <property type="project" value="UniProtKB-EC"/>
</dbReference>
<dbReference type="Pfam" id="PF13649">
    <property type="entry name" value="Methyltransf_25"/>
    <property type="match status" value="1"/>
</dbReference>
<evidence type="ECO:0000256" key="2">
    <source>
        <dbReference type="ARBA" id="ARBA00022679"/>
    </source>
</evidence>